<reference evidence="2 3" key="1">
    <citation type="submission" date="2016-01" db="EMBL/GenBank/DDBJ databases">
        <authorList>
            <person name="Oliw E.H."/>
        </authorList>
    </citation>
    <scope>NUCLEOTIDE SEQUENCE [LARGE SCALE GENOMIC DNA]</scope>
    <source>
        <strain evidence="2 3">Kerr 14</strain>
    </source>
</reference>
<dbReference type="EMBL" id="FBWC01000007">
    <property type="protein sequence ID" value="CUX14266.1"/>
    <property type="molecule type" value="Genomic_DNA"/>
</dbReference>
<keyword evidence="1" id="KW-1133">Transmembrane helix</keyword>
<evidence type="ECO:0000313" key="2">
    <source>
        <dbReference type="EMBL" id="CUX14266.1"/>
    </source>
</evidence>
<protein>
    <submittedName>
        <fullName evidence="2">Uncharacterized protein</fullName>
    </submittedName>
</protein>
<proteinExistence type="predicted"/>
<gene>
    <name evidence="2" type="ORF">AGR4C_Cc150056</name>
</gene>
<name>A0A1S7P0P2_AGRTU</name>
<sequence>MTGVGGPDIARPPENEKCRTGLISRAAFFARDMSELFTFPQTAVPIRKICRIGNYLACMARIKAGLPLFKSLYVIRLLAMASINRVQKIMSTLLFGLTFMASATAILELLDFFLVVS</sequence>
<dbReference type="AlphaFoldDB" id="A0A1S7P0P2"/>
<feature type="transmembrane region" description="Helical" evidence="1">
    <location>
        <begin position="93"/>
        <end position="116"/>
    </location>
</feature>
<keyword evidence="1" id="KW-0472">Membrane</keyword>
<dbReference type="Proteomes" id="UP000191897">
    <property type="component" value="Unassembled WGS sequence"/>
</dbReference>
<organism evidence="2 3">
    <name type="scientific">Agrobacterium tumefaciens str. Kerr 14</name>
    <dbReference type="NCBI Taxonomy" id="1183424"/>
    <lineage>
        <taxon>Bacteria</taxon>
        <taxon>Pseudomonadati</taxon>
        <taxon>Pseudomonadota</taxon>
        <taxon>Alphaproteobacteria</taxon>
        <taxon>Hyphomicrobiales</taxon>
        <taxon>Rhizobiaceae</taxon>
        <taxon>Rhizobium/Agrobacterium group</taxon>
        <taxon>Agrobacterium</taxon>
        <taxon>Agrobacterium tumefaciens complex</taxon>
    </lineage>
</organism>
<evidence type="ECO:0000313" key="3">
    <source>
        <dbReference type="Proteomes" id="UP000191897"/>
    </source>
</evidence>
<accession>A0A1S7P0P2</accession>
<keyword evidence="1" id="KW-0812">Transmembrane</keyword>
<evidence type="ECO:0000256" key="1">
    <source>
        <dbReference type="SAM" id="Phobius"/>
    </source>
</evidence>